<evidence type="ECO:0000313" key="2">
    <source>
        <dbReference type="EMBL" id="KAJ8883802.1"/>
    </source>
</evidence>
<keyword evidence="3" id="KW-1185">Reference proteome</keyword>
<dbReference type="Proteomes" id="UP001159363">
    <property type="component" value="Chromosome 4"/>
</dbReference>
<proteinExistence type="predicted"/>
<accession>A0ABQ9HHJ8</accession>
<gene>
    <name evidence="2" type="ORF">PR048_015657</name>
</gene>
<name>A0ABQ9HHJ8_9NEOP</name>
<feature type="compositionally biased region" description="Pro residues" evidence="1">
    <location>
        <begin position="11"/>
        <end position="22"/>
    </location>
</feature>
<feature type="region of interest" description="Disordered" evidence="1">
    <location>
        <begin position="1"/>
        <end position="22"/>
    </location>
</feature>
<evidence type="ECO:0000256" key="1">
    <source>
        <dbReference type="SAM" id="MobiDB-lite"/>
    </source>
</evidence>
<organism evidence="2 3">
    <name type="scientific">Dryococelus australis</name>
    <dbReference type="NCBI Taxonomy" id="614101"/>
    <lineage>
        <taxon>Eukaryota</taxon>
        <taxon>Metazoa</taxon>
        <taxon>Ecdysozoa</taxon>
        <taxon>Arthropoda</taxon>
        <taxon>Hexapoda</taxon>
        <taxon>Insecta</taxon>
        <taxon>Pterygota</taxon>
        <taxon>Neoptera</taxon>
        <taxon>Polyneoptera</taxon>
        <taxon>Phasmatodea</taxon>
        <taxon>Verophasmatodea</taxon>
        <taxon>Anareolatae</taxon>
        <taxon>Phasmatidae</taxon>
        <taxon>Eurycanthinae</taxon>
        <taxon>Dryococelus</taxon>
    </lineage>
</organism>
<sequence length="236" mass="25723">MKDKGKRSPGPDAPQNPLLPPAVPLCTGQAVSNLKTELRNTEYLAIRRETNTLWVASTSCGRWISSAIDSIVADSTGIGPTLCRQFVFAGDRQSNHNIHGDSSPFLLQPIHELSNGFWPRLTSPHPAIQFVPKMFYRVEIGALGGPVQSANIVFGKLSHSSQPPVTKKCTMPTIKDKCHASYVKMSTPDVLVKLGALLDTSCLRSCKASTLITKHKCELLNEKSTLVEATNDIDFP</sequence>
<evidence type="ECO:0000313" key="3">
    <source>
        <dbReference type="Proteomes" id="UP001159363"/>
    </source>
</evidence>
<protein>
    <submittedName>
        <fullName evidence="2">Uncharacterized protein</fullName>
    </submittedName>
</protein>
<comment type="caution">
    <text evidence="2">The sequence shown here is derived from an EMBL/GenBank/DDBJ whole genome shotgun (WGS) entry which is preliminary data.</text>
</comment>
<dbReference type="EMBL" id="JARBHB010000005">
    <property type="protein sequence ID" value="KAJ8883802.1"/>
    <property type="molecule type" value="Genomic_DNA"/>
</dbReference>
<reference evidence="2 3" key="1">
    <citation type="submission" date="2023-02" db="EMBL/GenBank/DDBJ databases">
        <title>LHISI_Scaffold_Assembly.</title>
        <authorList>
            <person name="Stuart O.P."/>
            <person name="Cleave R."/>
            <person name="Magrath M.J.L."/>
            <person name="Mikheyev A.S."/>
        </authorList>
    </citation>
    <scope>NUCLEOTIDE SEQUENCE [LARGE SCALE GENOMIC DNA]</scope>
    <source>
        <strain evidence="2">Daus_M_001</strain>
        <tissue evidence="2">Leg muscle</tissue>
    </source>
</reference>